<keyword evidence="1" id="KW-0732">Signal</keyword>
<dbReference type="InterPro" id="IPR021314">
    <property type="entry name" value="DUF2911"/>
</dbReference>
<feature type="signal peptide" evidence="1">
    <location>
        <begin position="1"/>
        <end position="25"/>
    </location>
</feature>
<dbReference type="EMBL" id="JBHMEW010000057">
    <property type="protein sequence ID" value="MFB9212040.1"/>
    <property type="molecule type" value="Genomic_DNA"/>
</dbReference>
<reference evidence="2 3" key="1">
    <citation type="submission" date="2024-09" db="EMBL/GenBank/DDBJ databases">
        <authorList>
            <person name="Sun Q."/>
            <person name="Mori K."/>
        </authorList>
    </citation>
    <scope>NUCLEOTIDE SEQUENCE [LARGE SCALE GENOMIC DNA]</scope>
    <source>
        <strain evidence="2 3">CECT 7682</strain>
    </source>
</reference>
<comment type="caution">
    <text evidence="2">The sequence shown here is derived from an EMBL/GenBank/DDBJ whole genome shotgun (WGS) entry which is preliminary data.</text>
</comment>
<evidence type="ECO:0000313" key="2">
    <source>
        <dbReference type="EMBL" id="MFB9212040.1"/>
    </source>
</evidence>
<gene>
    <name evidence="2" type="ORF">ACFFUR_09485</name>
</gene>
<keyword evidence="3" id="KW-1185">Reference proteome</keyword>
<dbReference type="Proteomes" id="UP001589654">
    <property type="component" value="Unassembled WGS sequence"/>
</dbReference>
<feature type="chain" id="PRO_5045965504" evidence="1">
    <location>
        <begin position="26"/>
        <end position="173"/>
    </location>
</feature>
<sequence length="173" mass="19470">MKKLSVAKLMMSTIFGLFICMSVMAQEEKKMASPPESVEGEINGAKISIHYHSPSVKGREIFGGLVPYGKVWRAGANNATTFETDKDLKIQGETLPAGKYSFFILPGEEESVFIFNTVAKQWGAYDYDESKDALRVTVPVEEMDEMEEMLVYKIVDDGIEVKWNHTKFKAIIE</sequence>
<accession>A0ABV5J5E7</accession>
<dbReference type="RefSeq" id="WP_290249444.1">
    <property type="nucleotide sequence ID" value="NZ_JAUFQT010000002.1"/>
</dbReference>
<organism evidence="2 3">
    <name type="scientific">Echinicola jeungdonensis</name>
    <dbReference type="NCBI Taxonomy" id="709343"/>
    <lineage>
        <taxon>Bacteria</taxon>
        <taxon>Pseudomonadati</taxon>
        <taxon>Bacteroidota</taxon>
        <taxon>Cytophagia</taxon>
        <taxon>Cytophagales</taxon>
        <taxon>Cyclobacteriaceae</taxon>
        <taxon>Echinicola</taxon>
    </lineage>
</organism>
<dbReference type="Pfam" id="PF11138">
    <property type="entry name" value="DUF2911"/>
    <property type="match status" value="1"/>
</dbReference>
<proteinExistence type="predicted"/>
<name>A0ABV5J5E7_9BACT</name>
<protein>
    <submittedName>
        <fullName evidence="2">DUF2911 domain-containing protein</fullName>
    </submittedName>
</protein>
<evidence type="ECO:0000256" key="1">
    <source>
        <dbReference type="SAM" id="SignalP"/>
    </source>
</evidence>
<evidence type="ECO:0000313" key="3">
    <source>
        <dbReference type="Proteomes" id="UP001589654"/>
    </source>
</evidence>